<name>A0A1Z4M0V2_9CYAN</name>
<evidence type="ECO:0000313" key="1">
    <source>
        <dbReference type="EMBL" id="BAY87041.1"/>
    </source>
</evidence>
<dbReference type="Pfam" id="PF16734">
    <property type="entry name" value="Pilin_GH"/>
    <property type="match status" value="1"/>
</dbReference>
<dbReference type="InterPro" id="IPR031975">
    <property type="entry name" value="Pilin_GH"/>
</dbReference>
<reference evidence="1 2" key="1">
    <citation type="submission" date="2017-06" db="EMBL/GenBank/DDBJ databases">
        <title>Genome sequencing of cyanobaciteial culture collection at National Institute for Environmental Studies (NIES).</title>
        <authorList>
            <person name="Hirose Y."/>
            <person name="Shimura Y."/>
            <person name="Fujisawa T."/>
            <person name="Nakamura Y."/>
            <person name="Kawachi M."/>
        </authorList>
    </citation>
    <scope>NUCLEOTIDE SEQUENCE [LARGE SCALE GENOMIC DNA]</scope>
    <source>
        <strain evidence="1 2">NIES-267</strain>
    </source>
</reference>
<dbReference type="EMBL" id="AP018227">
    <property type="protein sequence ID" value="BAY87041.1"/>
    <property type="molecule type" value="Genomic_DNA"/>
</dbReference>
<gene>
    <name evidence="1" type="ORF">NIES267_65520</name>
</gene>
<proteinExistence type="predicted"/>
<evidence type="ECO:0000313" key="2">
    <source>
        <dbReference type="Proteomes" id="UP000218418"/>
    </source>
</evidence>
<accession>A0A1Z4M0V2</accession>
<sequence length="71" mass="7763">MHIAQAKREDIKSYLGLVYAIKVDGVYLTISQVCESEANGSLNSTPEMPKLAENITKSKDIKCPSGFESLT</sequence>
<dbReference type="Proteomes" id="UP000218418">
    <property type="component" value="Chromosome"/>
</dbReference>
<dbReference type="AlphaFoldDB" id="A0A1Z4M0V2"/>
<organism evidence="1 2">
    <name type="scientific">Calothrix parasitica NIES-267</name>
    <dbReference type="NCBI Taxonomy" id="1973488"/>
    <lineage>
        <taxon>Bacteria</taxon>
        <taxon>Bacillati</taxon>
        <taxon>Cyanobacteriota</taxon>
        <taxon>Cyanophyceae</taxon>
        <taxon>Nostocales</taxon>
        <taxon>Calotrichaceae</taxon>
        <taxon>Calothrix</taxon>
    </lineage>
</organism>
<protein>
    <submittedName>
        <fullName evidence="1">Uncharacterized protein</fullName>
    </submittedName>
</protein>
<keyword evidence="2" id="KW-1185">Reference proteome</keyword>